<evidence type="ECO:0000313" key="3">
    <source>
        <dbReference type="Proteomes" id="UP000050525"/>
    </source>
</evidence>
<evidence type="ECO:0000256" key="1">
    <source>
        <dbReference type="SAM" id="MobiDB-lite"/>
    </source>
</evidence>
<feature type="region of interest" description="Disordered" evidence="1">
    <location>
        <begin position="1"/>
        <end position="52"/>
    </location>
</feature>
<gene>
    <name evidence="2" type="ORF">Y1Q_0007717</name>
</gene>
<dbReference type="AlphaFoldDB" id="A0A151NVK8"/>
<dbReference type="Proteomes" id="UP000050525">
    <property type="component" value="Unassembled WGS sequence"/>
</dbReference>
<feature type="compositionally biased region" description="Low complexity" evidence="1">
    <location>
        <begin position="37"/>
        <end position="50"/>
    </location>
</feature>
<keyword evidence="3" id="KW-1185">Reference proteome</keyword>
<dbReference type="EMBL" id="AKHW03001796">
    <property type="protein sequence ID" value="KYO40942.1"/>
    <property type="molecule type" value="Genomic_DNA"/>
</dbReference>
<evidence type="ECO:0000313" key="2">
    <source>
        <dbReference type="EMBL" id="KYO40942.1"/>
    </source>
</evidence>
<reference evidence="2 3" key="1">
    <citation type="journal article" date="2012" name="Genome Biol.">
        <title>Sequencing three crocodilian genomes to illuminate the evolution of archosaurs and amniotes.</title>
        <authorList>
            <person name="St John J.A."/>
            <person name="Braun E.L."/>
            <person name="Isberg S.R."/>
            <person name="Miles L.G."/>
            <person name="Chong A.Y."/>
            <person name="Gongora J."/>
            <person name="Dalzell P."/>
            <person name="Moran C."/>
            <person name="Bed'hom B."/>
            <person name="Abzhanov A."/>
            <person name="Burgess S.C."/>
            <person name="Cooksey A.M."/>
            <person name="Castoe T.A."/>
            <person name="Crawford N.G."/>
            <person name="Densmore L.D."/>
            <person name="Drew J.C."/>
            <person name="Edwards S.V."/>
            <person name="Faircloth B.C."/>
            <person name="Fujita M.K."/>
            <person name="Greenwold M.J."/>
            <person name="Hoffmann F.G."/>
            <person name="Howard J.M."/>
            <person name="Iguchi T."/>
            <person name="Janes D.E."/>
            <person name="Khan S.Y."/>
            <person name="Kohno S."/>
            <person name="de Koning A.J."/>
            <person name="Lance S.L."/>
            <person name="McCarthy F.M."/>
            <person name="McCormack J.E."/>
            <person name="Merchant M.E."/>
            <person name="Peterson D.G."/>
            <person name="Pollock D.D."/>
            <person name="Pourmand N."/>
            <person name="Raney B.J."/>
            <person name="Roessler K.A."/>
            <person name="Sanford J.R."/>
            <person name="Sawyer R.H."/>
            <person name="Schmidt C.J."/>
            <person name="Triplett E.W."/>
            <person name="Tuberville T.D."/>
            <person name="Venegas-Anaya M."/>
            <person name="Howard J.T."/>
            <person name="Jarvis E.D."/>
            <person name="Guillette L.J.Jr."/>
            <person name="Glenn T.C."/>
            <person name="Green R.E."/>
            <person name="Ray D.A."/>
        </authorList>
    </citation>
    <scope>NUCLEOTIDE SEQUENCE [LARGE SCALE GENOMIC DNA]</scope>
    <source>
        <strain evidence="2">KSC_2009_1</strain>
    </source>
</reference>
<proteinExistence type="predicted"/>
<comment type="caution">
    <text evidence="2">The sequence shown here is derived from an EMBL/GenBank/DDBJ whole genome shotgun (WGS) entry which is preliminary data.</text>
</comment>
<protein>
    <submittedName>
        <fullName evidence="2">Uncharacterized protein</fullName>
    </submittedName>
</protein>
<accession>A0A151NVK8</accession>
<sequence>MCRDYLGSQRGFQPPAITSPNHEKSLGSPAFGAQQGRASRFSSAAARASSGPAVKRRLGSWQSCVDRGREAFGASATARPTGKAWELATGLQHDRLIHHAVLVEPGGTIVSDLPPASLS</sequence>
<name>A0A151NVK8_ALLMI</name>
<organism evidence="2 3">
    <name type="scientific">Alligator mississippiensis</name>
    <name type="common">American alligator</name>
    <dbReference type="NCBI Taxonomy" id="8496"/>
    <lineage>
        <taxon>Eukaryota</taxon>
        <taxon>Metazoa</taxon>
        <taxon>Chordata</taxon>
        <taxon>Craniata</taxon>
        <taxon>Vertebrata</taxon>
        <taxon>Euteleostomi</taxon>
        <taxon>Archelosauria</taxon>
        <taxon>Archosauria</taxon>
        <taxon>Crocodylia</taxon>
        <taxon>Alligatoridae</taxon>
        <taxon>Alligatorinae</taxon>
        <taxon>Alligator</taxon>
    </lineage>
</organism>